<dbReference type="PANTHER" id="PTHR20923">
    <property type="entry name" value="BAT4 PROTEIN-RELATED"/>
    <property type="match status" value="1"/>
</dbReference>
<dbReference type="PROSITE" id="PS50174">
    <property type="entry name" value="G_PATCH"/>
    <property type="match status" value="1"/>
</dbReference>
<evidence type="ECO:0000259" key="3">
    <source>
        <dbReference type="PROSITE" id="PS50174"/>
    </source>
</evidence>
<protein>
    <recommendedName>
        <fullName evidence="3">G-patch domain-containing protein</fullName>
    </recommendedName>
</protein>
<evidence type="ECO:0000313" key="5">
    <source>
        <dbReference type="Proteomes" id="UP000828390"/>
    </source>
</evidence>
<dbReference type="SMART" id="SM00443">
    <property type="entry name" value="G_patch"/>
    <property type="match status" value="1"/>
</dbReference>
<dbReference type="SMART" id="SM00248">
    <property type="entry name" value="ANK"/>
    <property type="match status" value="1"/>
</dbReference>
<name>A0A9D4MA33_DREPO</name>
<gene>
    <name evidence="4" type="ORF">DPMN_035725</name>
</gene>
<reference evidence="4" key="2">
    <citation type="submission" date="2020-11" db="EMBL/GenBank/DDBJ databases">
        <authorList>
            <person name="McCartney M.A."/>
            <person name="Auch B."/>
            <person name="Kono T."/>
            <person name="Mallez S."/>
            <person name="Becker A."/>
            <person name="Gohl D.M."/>
            <person name="Silverstein K.A.T."/>
            <person name="Koren S."/>
            <person name="Bechman K.B."/>
            <person name="Herman A."/>
            <person name="Abrahante J.E."/>
            <person name="Garbe J."/>
        </authorList>
    </citation>
    <scope>NUCLEOTIDE SEQUENCE</scope>
    <source>
        <strain evidence="4">Duluth1</strain>
        <tissue evidence="4">Whole animal</tissue>
    </source>
</reference>
<feature type="repeat" description="ANK" evidence="1">
    <location>
        <begin position="145"/>
        <end position="177"/>
    </location>
</feature>
<dbReference type="Pfam" id="PF01585">
    <property type="entry name" value="G-patch"/>
    <property type="match status" value="1"/>
</dbReference>
<feature type="compositionally biased region" description="Polar residues" evidence="2">
    <location>
        <begin position="49"/>
        <end position="66"/>
    </location>
</feature>
<feature type="region of interest" description="Disordered" evidence="2">
    <location>
        <begin position="49"/>
        <end position="72"/>
    </location>
</feature>
<evidence type="ECO:0000256" key="2">
    <source>
        <dbReference type="SAM" id="MobiDB-lite"/>
    </source>
</evidence>
<feature type="domain" description="G-patch" evidence="3">
    <location>
        <begin position="252"/>
        <end position="298"/>
    </location>
</feature>
<keyword evidence="5" id="KW-1185">Reference proteome</keyword>
<dbReference type="InterPro" id="IPR002110">
    <property type="entry name" value="Ankyrin_rpt"/>
</dbReference>
<dbReference type="AlphaFoldDB" id="A0A9D4MA33"/>
<dbReference type="PANTHER" id="PTHR20923:SF1">
    <property type="entry name" value="G PATCH DOMAIN AND ANKYRIN REPEAT-CONTAINING PROTEIN 1"/>
    <property type="match status" value="1"/>
</dbReference>
<dbReference type="Proteomes" id="UP000828390">
    <property type="component" value="Unassembled WGS sequence"/>
</dbReference>
<evidence type="ECO:0000313" key="4">
    <source>
        <dbReference type="EMBL" id="KAH3872509.1"/>
    </source>
</evidence>
<dbReference type="InterPro" id="IPR036770">
    <property type="entry name" value="Ankyrin_rpt-contain_sf"/>
</dbReference>
<dbReference type="InterPro" id="IPR039146">
    <property type="entry name" value="GPANK1"/>
</dbReference>
<dbReference type="Gene3D" id="1.25.40.20">
    <property type="entry name" value="Ankyrin repeat-containing domain"/>
    <property type="match status" value="1"/>
</dbReference>
<comment type="caution">
    <text evidence="4">The sequence shown here is derived from an EMBL/GenBank/DDBJ whole genome shotgun (WGS) entry which is preliminary data.</text>
</comment>
<dbReference type="PROSITE" id="PS50297">
    <property type="entry name" value="ANK_REP_REGION"/>
    <property type="match status" value="1"/>
</dbReference>
<dbReference type="GO" id="GO:0003676">
    <property type="term" value="F:nucleic acid binding"/>
    <property type="evidence" value="ECO:0007669"/>
    <property type="project" value="InterPro"/>
</dbReference>
<dbReference type="Pfam" id="PF12796">
    <property type="entry name" value="Ank_2"/>
    <property type="match status" value="1"/>
</dbReference>
<dbReference type="SUPFAM" id="SSF48403">
    <property type="entry name" value="Ankyrin repeat"/>
    <property type="match status" value="1"/>
</dbReference>
<evidence type="ECO:0000256" key="1">
    <source>
        <dbReference type="PROSITE-ProRule" id="PRU00023"/>
    </source>
</evidence>
<dbReference type="InterPro" id="IPR000467">
    <property type="entry name" value="G_patch_dom"/>
</dbReference>
<keyword evidence="1" id="KW-0040">ANK repeat</keyword>
<dbReference type="PROSITE" id="PS50088">
    <property type="entry name" value="ANK_REPEAT"/>
    <property type="match status" value="1"/>
</dbReference>
<organism evidence="4 5">
    <name type="scientific">Dreissena polymorpha</name>
    <name type="common">Zebra mussel</name>
    <name type="synonym">Mytilus polymorpha</name>
    <dbReference type="NCBI Taxonomy" id="45954"/>
    <lineage>
        <taxon>Eukaryota</taxon>
        <taxon>Metazoa</taxon>
        <taxon>Spiralia</taxon>
        <taxon>Lophotrochozoa</taxon>
        <taxon>Mollusca</taxon>
        <taxon>Bivalvia</taxon>
        <taxon>Autobranchia</taxon>
        <taxon>Heteroconchia</taxon>
        <taxon>Euheterodonta</taxon>
        <taxon>Imparidentia</taxon>
        <taxon>Neoheterodontei</taxon>
        <taxon>Myida</taxon>
        <taxon>Dreissenoidea</taxon>
        <taxon>Dreissenidae</taxon>
        <taxon>Dreissena</taxon>
    </lineage>
</organism>
<proteinExistence type="predicted"/>
<reference evidence="4" key="1">
    <citation type="journal article" date="2019" name="bioRxiv">
        <title>The Genome of the Zebra Mussel, Dreissena polymorpha: A Resource for Invasive Species Research.</title>
        <authorList>
            <person name="McCartney M.A."/>
            <person name="Auch B."/>
            <person name="Kono T."/>
            <person name="Mallez S."/>
            <person name="Zhang Y."/>
            <person name="Obille A."/>
            <person name="Becker A."/>
            <person name="Abrahante J.E."/>
            <person name="Garbe J."/>
            <person name="Badalamenti J.P."/>
            <person name="Herman A."/>
            <person name="Mangelson H."/>
            <person name="Liachko I."/>
            <person name="Sullivan S."/>
            <person name="Sone E.D."/>
            <person name="Koren S."/>
            <person name="Silverstein K.A.T."/>
            <person name="Beckman K.B."/>
            <person name="Gohl D.M."/>
        </authorList>
    </citation>
    <scope>NUCLEOTIDE SEQUENCE</scope>
    <source>
        <strain evidence="4">Duluth1</strain>
        <tissue evidence="4">Whole animal</tissue>
    </source>
</reference>
<accession>A0A9D4MA33</accession>
<dbReference type="EMBL" id="JAIWYP010000002">
    <property type="protein sequence ID" value="KAH3872509.1"/>
    <property type="molecule type" value="Genomic_DNA"/>
</dbReference>
<sequence>MEYRHLIDFVPAGSNPDGQKILKRVENKEQNGEKIKTFYEEIVRTNFSSTDQGQCSNSEQRNTLKNQPGHRPNKCTSSFNVADTQCDSAKTVKCDQNNDIKCDVDFVSLHRKHASLLSFSQNGHFGQLEKLLKENLVDLNFQDQYGWTALMCAAVGGHFDVVLLLLNHGASRYATNSKGETVDDLCPNIDHHVDRLQQQHVITKHVPKFEQFYCEVCSLKFSDTSREEHATSTVHLFNLGLKPKTDNFSIQSNNVGFQLMQKSGWDGESGLGTKGQGQKYPVKTSLKRDRRCLGNGEKEKLKPKVTHFGPNDETAVKSLLTRDKRVISARTISRQERNRKINTDKKWERHLRTYMNLD</sequence>